<dbReference type="FunFam" id="3.40.50.1360:FF:000001">
    <property type="entry name" value="Ribose-5-phosphate isomerase A"/>
    <property type="match status" value="1"/>
</dbReference>
<feature type="binding site" evidence="3">
    <location>
        <begin position="80"/>
        <end position="83"/>
    </location>
    <ligand>
        <name>substrate</name>
    </ligand>
</feature>
<organism evidence="4 5">
    <name type="scientific">Neobacillus piezotolerans</name>
    <dbReference type="NCBI Taxonomy" id="2259171"/>
    <lineage>
        <taxon>Bacteria</taxon>
        <taxon>Bacillati</taxon>
        <taxon>Bacillota</taxon>
        <taxon>Bacilli</taxon>
        <taxon>Bacillales</taxon>
        <taxon>Bacillaceae</taxon>
        <taxon>Neobacillus</taxon>
    </lineage>
</organism>
<dbReference type="AlphaFoldDB" id="A0A3D8GLE6"/>
<dbReference type="GO" id="GO:0004751">
    <property type="term" value="F:ribose-5-phosphate isomerase activity"/>
    <property type="evidence" value="ECO:0007669"/>
    <property type="project" value="UniProtKB-UniRule"/>
</dbReference>
<evidence type="ECO:0000256" key="1">
    <source>
        <dbReference type="ARBA" id="ARBA00001713"/>
    </source>
</evidence>
<dbReference type="CDD" id="cd01398">
    <property type="entry name" value="RPI_A"/>
    <property type="match status" value="1"/>
</dbReference>
<dbReference type="UniPathway" id="UPA00115">
    <property type="reaction ID" value="UER00412"/>
</dbReference>
<dbReference type="PANTHER" id="PTHR11934:SF0">
    <property type="entry name" value="RIBOSE-5-PHOSPHATE ISOMERASE"/>
    <property type="match status" value="1"/>
</dbReference>
<evidence type="ECO:0000313" key="4">
    <source>
        <dbReference type="EMBL" id="RDU35218.1"/>
    </source>
</evidence>
<dbReference type="HAMAP" id="MF_00170">
    <property type="entry name" value="Rib_5P_isom_A"/>
    <property type="match status" value="1"/>
</dbReference>
<dbReference type="GO" id="GO:0006014">
    <property type="term" value="P:D-ribose metabolic process"/>
    <property type="evidence" value="ECO:0007669"/>
    <property type="project" value="TreeGrafter"/>
</dbReference>
<evidence type="ECO:0000313" key="5">
    <source>
        <dbReference type="Proteomes" id="UP000257144"/>
    </source>
</evidence>
<evidence type="ECO:0000256" key="2">
    <source>
        <dbReference type="ARBA" id="ARBA00023235"/>
    </source>
</evidence>
<dbReference type="Gene3D" id="3.30.70.260">
    <property type="match status" value="1"/>
</dbReference>
<comment type="subunit">
    <text evidence="3">Homodimer.</text>
</comment>
<dbReference type="Proteomes" id="UP000257144">
    <property type="component" value="Unassembled WGS sequence"/>
</dbReference>
<dbReference type="Gene3D" id="3.40.50.1360">
    <property type="match status" value="1"/>
</dbReference>
<dbReference type="GO" id="GO:0009052">
    <property type="term" value="P:pentose-phosphate shunt, non-oxidative branch"/>
    <property type="evidence" value="ECO:0007669"/>
    <property type="project" value="UniProtKB-UniRule"/>
</dbReference>
<keyword evidence="2 3" id="KW-0413">Isomerase</keyword>
<dbReference type="RefSeq" id="WP_115453619.1">
    <property type="nucleotide sequence ID" value="NZ_QNQT01000012.1"/>
</dbReference>
<dbReference type="GO" id="GO:0005829">
    <property type="term" value="C:cytosol"/>
    <property type="evidence" value="ECO:0007669"/>
    <property type="project" value="TreeGrafter"/>
</dbReference>
<comment type="similarity">
    <text evidence="3">Belongs to the ribose 5-phosphate isomerase family.</text>
</comment>
<feature type="active site" description="Proton acceptor" evidence="3">
    <location>
        <position position="102"/>
    </location>
</feature>
<gene>
    <name evidence="3" type="primary">rpiA</name>
    <name evidence="4" type="ORF">DRW41_19040</name>
</gene>
<dbReference type="NCBIfam" id="TIGR00021">
    <property type="entry name" value="rpiA"/>
    <property type="match status" value="1"/>
</dbReference>
<dbReference type="SUPFAM" id="SSF100950">
    <property type="entry name" value="NagB/RpiA/CoA transferase-like"/>
    <property type="match status" value="1"/>
</dbReference>
<dbReference type="InterPro" id="IPR020672">
    <property type="entry name" value="Ribose5P_isomerase_typA_subgr"/>
</dbReference>
<feature type="binding site" evidence="3">
    <location>
        <begin position="25"/>
        <end position="28"/>
    </location>
    <ligand>
        <name>substrate</name>
    </ligand>
</feature>
<comment type="function">
    <text evidence="3">Catalyzes the reversible conversion of ribose-5-phosphate to ribulose 5-phosphate.</text>
</comment>
<dbReference type="OrthoDB" id="5870696at2"/>
<dbReference type="SUPFAM" id="SSF75445">
    <property type="entry name" value="D-ribose-5-phosphate isomerase (RpiA), lid domain"/>
    <property type="match status" value="1"/>
</dbReference>
<accession>A0A3D8GLE6</accession>
<dbReference type="InterPro" id="IPR004788">
    <property type="entry name" value="Ribose5P_isomerase_type_A"/>
</dbReference>
<dbReference type="EMBL" id="QNQT01000012">
    <property type="protein sequence ID" value="RDU35218.1"/>
    <property type="molecule type" value="Genomic_DNA"/>
</dbReference>
<feature type="binding site" evidence="3">
    <location>
        <begin position="93"/>
        <end position="96"/>
    </location>
    <ligand>
        <name>substrate</name>
    </ligand>
</feature>
<sequence length="234" mass="25295">MNEKQAVGEKAVEFVKKDMVVGLGTGSTVFYTLSLLGKLVQQGLSIKGIPTSVQTEKLAKELNIPLTSFDEIDQIDIAIDGADEVSGSLDLIKGGGGALLREKIVAKAAKKLIIVADSTKLVDQLGSFPLPVEIVPFVMKATKRHIQKLGIHPELRMANGAPFITDNGNYILDCACPKILAPNELENNLNMIPGVVDNGLFIGMADMVITVDKNKEVILRERKQHNSSMEKACE</sequence>
<proteinExistence type="inferred from homology"/>
<name>A0A3D8GLE6_9BACI</name>
<dbReference type="NCBIfam" id="NF001924">
    <property type="entry name" value="PRK00702.1"/>
    <property type="match status" value="1"/>
</dbReference>
<reference evidence="4 5" key="1">
    <citation type="submission" date="2018-07" db="EMBL/GenBank/DDBJ databases">
        <title>Bacillus sp. YLB-04 draft genome sequence.</title>
        <authorList>
            <person name="Yu L."/>
            <person name="Tang X."/>
        </authorList>
    </citation>
    <scope>NUCLEOTIDE SEQUENCE [LARGE SCALE GENOMIC DNA]</scope>
    <source>
        <strain evidence="4 5">YLB-04</strain>
    </source>
</reference>
<protein>
    <recommendedName>
        <fullName evidence="3">Ribose-5-phosphate isomerase A</fullName>
        <ecNumber evidence="3">5.3.1.6</ecNumber>
    </recommendedName>
    <alternativeName>
        <fullName evidence="3">Phosphoriboisomerase A</fullName>
        <shortName evidence="3">PRI</shortName>
    </alternativeName>
</protein>
<comment type="caution">
    <text evidence="4">The sequence shown here is derived from an EMBL/GenBank/DDBJ whole genome shotgun (WGS) entry which is preliminary data.</text>
</comment>
<feature type="binding site" evidence="3">
    <location>
        <position position="120"/>
    </location>
    <ligand>
        <name>substrate</name>
    </ligand>
</feature>
<dbReference type="InterPro" id="IPR037171">
    <property type="entry name" value="NagB/RpiA_transferase-like"/>
</dbReference>
<keyword evidence="5" id="KW-1185">Reference proteome</keyword>
<comment type="pathway">
    <text evidence="3">Carbohydrate degradation; pentose phosphate pathway; D-ribose 5-phosphate from D-ribulose 5-phosphate (non-oxidative stage): step 1/1.</text>
</comment>
<dbReference type="Pfam" id="PF06026">
    <property type="entry name" value="Rib_5-P_isom_A"/>
    <property type="match status" value="1"/>
</dbReference>
<comment type="catalytic activity">
    <reaction evidence="1 3">
        <text>aldehydo-D-ribose 5-phosphate = D-ribulose 5-phosphate</text>
        <dbReference type="Rhea" id="RHEA:14657"/>
        <dbReference type="ChEBI" id="CHEBI:58121"/>
        <dbReference type="ChEBI" id="CHEBI:58273"/>
        <dbReference type="EC" id="5.3.1.6"/>
    </reaction>
</comment>
<dbReference type="EC" id="5.3.1.6" evidence="3"/>
<dbReference type="PANTHER" id="PTHR11934">
    <property type="entry name" value="RIBOSE-5-PHOSPHATE ISOMERASE"/>
    <property type="match status" value="1"/>
</dbReference>
<evidence type="ECO:0000256" key="3">
    <source>
        <dbReference type="HAMAP-Rule" id="MF_00170"/>
    </source>
</evidence>